<protein>
    <submittedName>
        <fullName evidence="1">Uncharacterized protein</fullName>
    </submittedName>
</protein>
<name>A0ABR2S354_9ROSI</name>
<evidence type="ECO:0000313" key="2">
    <source>
        <dbReference type="Proteomes" id="UP001396334"/>
    </source>
</evidence>
<evidence type="ECO:0000313" key="1">
    <source>
        <dbReference type="EMBL" id="KAK9019577.1"/>
    </source>
</evidence>
<gene>
    <name evidence="1" type="ORF">V6N11_054093</name>
</gene>
<dbReference type="Proteomes" id="UP001396334">
    <property type="component" value="Unassembled WGS sequence"/>
</dbReference>
<keyword evidence="2" id="KW-1185">Reference proteome</keyword>
<sequence length="217" mass="24195">MVSCPPTAVYPNASFGHVFSPVPPSTALMGYNSGSHQVVLGPTTSSTSAQSAPMQAFPVFSSPTPRALPLVWVHYLRELMQAPRIDYGPRFNDEKLPNQETIFSPLVQNEEPGSPSEFSRQSGEEVRLPQSDLRFPSASVRLENFDSLRATAYESQEDQSGDKKRLQVCSSRKWCLFNKVKDDLGRQGCRENVISLDKVVIEHVVIHFRLCRVSRVG</sequence>
<dbReference type="EMBL" id="JBBPBN010000017">
    <property type="protein sequence ID" value="KAK9019577.1"/>
    <property type="molecule type" value="Genomic_DNA"/>
</dbReference>
<accession>A0ABR2S354</accession>
<reference evidence="1 2" key="1">
    <citation type="journal article" date="2024" name="G3 (Bethesda)">
        <title>Genome assembly of Hibiscus sabdariffa L. provides insights into metabolisms of medicinal natural products.</title>
        <authorList>
            <person name="Kim T."/>
        </authorList>
    </citation>
    <scope>NUCLEOTIDE SEQUENCE [LARGE SCALE GENOMIC DNA]</scope>
    <source>
        <strain evidence="1">TK-2024</strain>
        <tissue evidence="1">Old leaves</tissue>
    </source>
</reference>
<comment type="caution">
    <text evidence="1">The sequence shown here is derived from an EMBL/GenBank/DDBJ whole genome shotgun (WGS) entry which is preliminary data.</text>
</comment>
<proteinExistence type="predicted"/>
<organism evidence="1 2">
    <name type="scientific">Hibiscus sabdariffa</name>
    <name type="common">roselle</name>
    <dbReference type="NCBI Taxonomy" id="183260"/>
    <lineage>
        <taxon>Eukaryota</taxon>
        <taxon>Viridiplantae</taxon>
        <taxon>Streptophyta</taxon>
        <taxon>Embryophyta</taxon>
        <taxon>Tracheophyta</taxon>
        <taxon>Spermatophyta</taxon>
        <taxon>Magnoliopsida</taxon>
        <taxon>eudicotyledons</taxon>
        <taxon>Gunneridae</taxon>
        <taxon>Pentapetalae</taxon>
        <taxon>rosids</taxon>
        <taxon>malvids</taxon>
        <taxon>Malvales</taxon>
        <taxon>Malvaceae</taxon>
        <taxon>Malvoideae</taxon>
        <taxon>Hibiscus</taxon>
    </lineage>
</organism>